<feature type="transmembrane region" description="Helical" evidence="8">
    <location>
        <begin position="335"/>
        <end position="356"/>
    </location>
</feature>
<organism evidence="9 10">
    <name type="scientific">Candidatus Woesebacteria bacterium RIFCSPHIGHO2_01_FULL_38_9</name>
    <dbReference type="NCBI Taxonomy" id="1802492"/>
    <lineage>
        <taxon>Bacteria</taxon>
        <taxon>Candidatus Woeseibacteriota</taxon>
    </lineage>
</organism>
<dbReference type="GO" id="GO:0005886">
    <property type="term" value="C:plasma membrane"/>
    <property type="evidence" value="ECO:0007669"/>
    <property type="project" value="UniProtKB-SubCell"/>
</dbReference>
<evidence type="ECO:0000256" key="5">
    <source>
        <dbReference type="ARBA" id="ARBA00022692"/>
    </source>
</evidence>
<dbReference type="InterPro" id="IPR050297">
    <property type="entry name" value="LipidA_mod_glycosyltrf_83"/>
</dbReference>
<proteinExistence type="predicted"/>
<keyword evidence="4" id="KW-0808">Transferase</keyword>
<feature type="transmembrane region" description="Helical" evidence="8">
    <location>
        <begin position="12"/>
        <end position="30"/>
    </location>
</feature>
<dbReference type="GO" id="GO:0009103">
    <property type="term" value="P:lipopolysaccharide biosynthetic process"/>
    <property type="evidence" value="ECO:0007669"/>
    <property type="project" value="UniProtKB-ARBA"/>
</dbReference>
<name>A0A1F7Y0A9_9BACT</name>
<evidence type="ECO:0000256" key="8">
    <source>
        <dbReference type="SAM" id="Phobius"/>
    </source>
</evidence>
<gene>
    <name evidence="9" type="ORF">A2714_03625</name>
</gene>
<dbReference type="PANTHER" id="PTHR33908">
    <property type="entry name" value="MANNOSYLTRANSFERASE YKCB-RELATED"/>
    <property type="match status" value="1"/>
</dbReference>
<evidence type="ECO:0000256" key="3">
    <source>
        <dbReference type="ARBA" id="ARBA00022676"/>
    </source>
</evidence>
<dbReference type="GO" id="GO:0016763">
    <property type="term" value="F:pentosyltransferase activity"/>
    <property type="evidence" value="ECO:0007669"/>
    <property type="project" value="TreeGrafter"/>
</dbReference>
<evidence type="ECO:0000256" key="6">
    <source>
        <dbReference type="ARBA" id="ARBA00022989"/>
    </source>
</evidence>
<dbReference type="AlphaFoldDB" id="A0A1F7Y0A9"/>
<evidence type="ECO:0000256" key="2">
    <source>
        <dbReference type="ARBA" id="ARBA00022475"/>
    </source>
</evidence>
<protein>
    <submittedName>
        <fullName evidence="9">Uncharacterized protein</fullName>
    </submittedName>
</protein>
<feature type="transmembrane region" description="Helical" evidence="8">
    <location>
        <begin position="310"/>
        <end position="328"/>
    </location>
</feature>
<dbReference type="Proteomes" id="UP000178419">
    <property type="component" value="Unassembled WGS sequence"/>
</dbReference>
<feature type="transmembrane region" description="Helical" evidence="8">
    <location>
        <begin position="262"/>
        <end position="279"/>
    </location>
</feature>
<keyword evidence="6 8" id="KW-1133">Transmembrane helix</keyword>
<dbReference type="PANTHER" id="PTHR33908:SF11">
    <property type="entry name" value="MEMBRANE PROTEIN"/>
    <property type="match status" value="1"/>
</dbReference>
<keyword evidence="5 8" id="KW-0812">Transmembrane</keyword>
<feature type="transmembrane region" description="Helical" evidence="8">
    <location>
        <begin position="65"/>
        <end position="95"/>
    </location>
</feature>
<accession>A0A1F7Y0A9</accession>
<keyword evidence="7 8" id="KW-0472">Membrane</keyword>
<evidence type="ECO:0000256" key="1">
    <source>
        <dbReference type="ARBA" id="ARBA00004651"/>
    </source>
</evidence>
<evidence type="ECO:0000256" key="4">
    <source>
        <dbReference type="ARBA" id="ARBA00022679"/>
    </source>
</evidence>
<comment type="caution">
    <text evidence="9">The sequence shown here is derived from an EMBL/GenBank/DDBJ whole genome shotgun (WGS) entry which is preliminary data.</text>
</comment>
<dbReference type="EMBL" id="MGGE01000035">
    <property type="protein sequence ID" value="OGM20744.1"/>
    <property type="molecule type" value="Genomic_DNA"/>
</dbReference>
<sequence length="499" mass="56983">MTKILAKLHTPVWLFILLVVVFILRIPSFFEPYSYGDEMIYLTLGEAIRQGVPLYLGVHDNKPPLLYILAAISGRLFWFKAILAIWHLITVFIFWKLSEVLFPKSVKAQKIATIIFALLTTLPLLEGNIANAEIFMVGTTILAFYLLLSKKLTRKNLFVSGVLFAVSTLFKVPAAFDVPAIVLLWLFTEKNLTWKSLKTTTSRTFYLLIGFLSLILLTFVWYYLRGALGEYISAAFLQNVGYLSSWRPTDVQEPFFVRNSPLLLRGAVIAFGVGILFWYRKKLSTEFLFGTTWLMLTLFAVTLSERPYPHYLIQSVPPISLLLSILVTRKVREQVLTIIPLTIAFFVPVYFKFWYYPTVPYYTKFIQLLAGGLTREEYLSTFGSHVPRNYKIADFVLTATKPSEKIFVWGESSPIYALSKRLPPGKYVADYHIKDFSAEEDTIKILANDIPSFIIILPDSQPFPLLIGFLHNNYGLAETIDGAEIWKLLSPKIRSLISP</sequence>
<reference evidence="9 10" key="1">
    <citation type="journal article" date="2016" name="Nat. Commun.">
        <title>Thousands of microbial genomes shed light on interconnected biogeochemical processes in an aquifer system.</title>
        <authorList>
            <person name="Anantharaman K."/>
            <person name="Brown C.T."/>
            <person name="Hug L.A."/>
            <person name="Sharon I."/>
            <person name="Castelle C.J."/>
            <person name="Probst A.J."/>
            <person name="Thomas B.C."/>
            <person name="Singh A."/>
            <person name="Wilkins M.J."/>
            <person name="Karaoz U."/>
            <person name="Brodie E.L."/>
            <person name="Williams K.H."/>
            <person name="Hubbard S.S."/>
            <person name="Banfield J.F."/>
        </authorList>
    </citation>
    <scope>NUCLEOTIDE SEQUENCE [LARGE SCALE GENOMIC DNA]</scope>
</reference>
<feature type="transmembrane region" description="Helical" evidence="8">
    <location>
        <begin position="286"/>
        <end position="304"/>
    </location>
</feature>
<keyword evidence="3" id="KW-0328">Glycosyltransferase</keyword>
<feature type="transmembrane region" description="Helical" evidence="8">
    <location>
        <begin position="131"/>
        <end position="148"/>
    </location>
</feature>
<feature type="transmembrane region" description="Helical" evidence="8">
    <location>
        <begin position="157"/>
        <end position="185"/>
    </location>
</feature>
<evidence type="ECO:0000313" key="10">
    <source>
        <dbReference type="Proteomes" id="UP000178419"/>
    </source>
</evidence>
<evidence type="ECO:0000256" key="7">
    <source>
        <dbReference type="ARBA" id="ARBA00023136"/>
    </source>
</evidence>
<evidence type="ECO:0000313" key="9">
    <source>
        <dbReference type="EMBL" id="OGM20744.1"/>
    </source>
</evidence>
<keyword evidence="2" id="KW-1003">Cell membrane</keyword>
<feature type="transmembrane region" description="Helical" evidence="8">
    <location>
        <begin position="205"/>
        <end position="224"/>
    </location>
</feature>
<comment type="subcellular location">
    <subcellularLocation>
        <location evidence="1">Cell membrane</location>
        <topology evidence="1">Multi-pass membrane protein</topology>
    </subcellularLocation>
</comment>